<dbReference type="EMBL" id="MU006715">
    <property type="protein sequence ID" value="KAF2627816.1"/>
    <property type="molecule type" value="Genomic_DNA"/>
</dbReference>
<keyword evidence="2" id="KW-1185">Reference proteome</keyword>
<reference evidence="1" key="1">
    <citation type="journal article" date="2020" name="Stud. Mycol.">
        <title>101 Dothideomycetes genomes: a test case for predicting lifestyles and emergence of pathogens.</title>
        <authorList>
            <person name="Haridas S."/>
            <person name="Albert R."/>
            <person name="Binder M."/>
            <person name="Bloem J."/>
            <person name="Labutti K."/>
            <person name="Salamov A."/>
            <person name="Andreopoulos B."/>
            <person name="Baker S."/>
            <person name="Barry K."/>
            <person name="Bills G."/>
            <person name="Bluhm B."/>
            <person name="Cannon C."/>
            <person name="Castanera R."/>
            <person name="Culley D."/>
            <person name="Daum C."/>
            <person name="Ezra D."/>
            <person name="Gonzalez J."/>
            <person name="Henrissat B."/>
            <person name="Kuo A."/>
            <person name="Liang C."/>
            <person name="Lipzen A."/>
            <person name="Lutzoni F."/>
            <person name="Magnuson J."/>
            <person name="Mondo S."/>
            <person name="Nolan M."/>
            <person name="Ohm R."/>
            <person name="Pangilinan J."/>
            <person name="Park H.-J."/>
            <person name="Ramirez L."/>
            <person name="Alfaro M."/>
            <person name="Sun H."/>
            <person name="Tritt A."/>
            <person name="Yoshinaga Y."/>
            <person name="Zwiers L.-H."/>
            <person name="Turgeon B."/>
            <person name="Goodwin S."/>
            <person name="Spatafora J."/>
            <person name="Crous P."/>
            <person name="Grigoriev I."/>
        </authorList>
    </citation>
    <scope>NUCLEOTIDE SEQUENCE</scope>
    <source>
        <strain evidence="1">CBS 525.71</strain>
    </source>
</reference>
<evidence type="ECO:0000313" key="1">
    <source>
        <dbReference type="EMBL" id="KAF2627816.1"/>
    </source>
</evidence>
<protein>
    <submittedName>
        <fullName evidence="1">Uncharacterized protein</fullName>
    </submittedName>
</protein>
<comment type="caution">
    <text evidence="1">The sequence shown here is derived from an EMBL/GenBank/DDBJ whole genome shotgun (WGS) entry which is preliminary data.</text>
</comment>
<evidence type="ECO:0000313" key="2">
    <source>
        <dbReference type="Proteomes" id="UP000799754"/>
    </source>
</evidence>
<dbReference type="Proteomes" id="UP000799754">
    <property type="component" value="Unassembled WGS sequence"/>
</dbReference>
<proteinExistence type="predicted"/>
<name>A0ACB6S0L2_9PLEO</name>
<organism evidence="1 2">
    <name type="scientific">Macroventuria anomochaeta</name>
    <dbReference type="NCBI Taxonomy" id="301207"/>
    <lineage>
        <taxon>Eukaryota</taxon>
        <taxon>Fungi</taxon>
        <taxon>Dikarya</taxon>
        <taxon>Ascomycota</taxon>
        <taxon>Pezizomycotina</taxon>
        <taxon>Dothideomycetes</taxon>
        <taxon>Pleosporomycetidae</taxon>
        <taxon>Pleosporales</taxon>
        <taxon>Pleosporineae</taxon>
        <taxon>Didymellaceae</taxon>
        <taxon>Macroventuria</taxon>
    </lineage>
</organism>
<sequence>MAHLKLPLEVILNVLDQLVGTPHGRQPIFDPLSLVTKTLRALTLTSHSIYPVASRYLYRHCLYVSDCVSYAYLRRTLGLELGGNHPQSLAYGQAGRNDELWNDAKVLQYITAAFISPMKTLNEDSKYNRATPMVRLPQIMDLCSIIGPMLKRLVLDMQPVYSPPSEVENARFSQRDSNIFLGMPNLEELVASYDVPDYFHLPPPNLKRLAITIQDLHDVAMRFCFSISTLQTLVLLRPVELSAADVNGLFSAYKGQSLDVILVDVNSNHRTPKDTRDWTDGDTVKIWEADVPTSFYGDDDDLILCDNWIWTHAVKGTLWAQDNRRMASWSEIQRRLTGPVHHIID</sequence>
<accession>A0ACB6S0L2</accession>
<gene>
    <name evidence="1" type="ORF">BU25DRAFT_431147</name>
</gene>